<name>A0A4Q9HRB3_STRKA</name>
<dbReference type="Pfam" id="PF08448">
    <property type="entry name" value="PAS_4"/>
    <property type="match status" value="1"/>
</dbReference>
<dbReference type="SMART" id="SM00421">
    <property type="entry name" value="HTH_LUXR"/>
    <property type="match status" value="1"/>
</dbReference>
<dbReference type="Pfam" id="PF00196">
    <property type="entry name" value="GerE"/>
    <property type="match status" value="1"/>
</dbReference>
<dbReference type="InterPro" id="IPR000792">
    <property type="entry name" value="Tscrpt_reg_LuxR_C"/>
</dbReference>
<dbReference type="CDD" id="cd00130">
    <property type="entry name" value="PAS"/>
    <property type="match status" value="1"/>
</dbReference>
<dbReference type="Gene3D" id="3.30.450.20">
    <property type="entry name" value="PAS domain"/>
    <property type="match status" value="2"/>
</dbReference>
<proteinExistence type="predicted"/>
<dbReference type="SMART" id="SM00091">
    <property type="entry name" value="PAS"/>
    <property type="match status" value="2"/>
</dbReference>
<dbReference type="NCBIfam" id="TIGR00229">
    <property type="entry name" value="sensory_box"/>
    <property type="match status" value="1"/>
</dbReference>
<dbReference type="InterPro" id="IPR052155">
    <property type="entry name" value="Biofilm_reg_signaling"/>
</dbReference>
<dbReference type="SUPFAM" id="SSF46894">
    <property type="entry name" value="C-terminal effector domain of the bipartite response regulators"/>
    <property type="match status" value="1"/>
</dbReference>
<evidence type="ECO:0000259" key="1">
    <source>
        <dbReference type="PROSITE" id="PS50043"/>
    </source>
</evidence>
<evidence type="ECO:0000313" key="4">
    <source>
        <dbReference type="Proteomes" id="UP000292452"/>
    </source>
</evidence>
<accession>A0A4Q9HRB3</accession>
<gene>
    <name evidence="3" type="ORF">EYS09_26790</name>
</gene>
<dbReference type="InterPro" id="IPR016032">
    <property type="entry name" value="Sig_transdc_resp-reg_C-effctor"/>
</dbReference>
<comment type="caution">
    <text evidence="3">The sequence shown here is derived from an EMBL/GenBank/DDBJ whole genome shotgun (WGS) entry which is preliminary data.</text>
</comment>
<organism evidence="3 4">
    <name type="scientific">Streptomyces kasugaensis</name>
    <dbReference type="NCBI Taxonomy" id="1946"/>
    <lineage>
        <taxon>Bacteria</taxon>
        <taxon>Bacillati</taxon>
        <taxon>Actinomycetota</taxon>
        <taxon>Actinomycetes</taxon>
        <taxon>Kitasatosporales</taxon>
        <taxon>Streptomycetaceae</taxon>
        <taxon>Streptomyces</taxon>
    </lineage>
</organism>
<dbReference type="InterPro" id="IPR000014">
    <property type="entry name" value="PAS"/>
</dbReference>
<keyword evidence="4" id="KW-1185">Reference proteome</keyword>
<dbReference type="InterPro" id="IPR036388">
    <property type="entry name" value="WH-like_DNA-bd_sf"/>
</dbReference>
<evidence type="ECO:0000259" key="2">
    <source>
        <dbReference type="PROSITE" id="PS50112"/>
    </source>
</evidence>
<dbReference type="Gene3D" id="1.10.10.10">
    <property type="entry name" value="Winged helix-like DNA-binding domain superfamily/Winged helix DNA-binding domain"/>
    <property type="match status" value="1"/>
</dbReference>
<dbReference type="SUPFAM" id="SSF55785">
    <property type="entry name" value="PYP-like sensor domain (PAS domain)"/>
    <property type="match status" value="2"/>
</dbReference>
<dbReference type="Proteomes" id="UP000292452">
    <property type="component" value="Unassembled WGS sequence"/>
</dbReference>
<dbReference type="PROSITE" id="PS50112">
    <property type="entry name" value="PAS"/>
    <property type="match status" value="1"/>
</dbReference>
<sequence>MDKTSLRSLLAQLPVLWWEADGQLRTVESGGGAFGDDIRTARRFLDTLRQDIAAPWRSPGTRHWQVRFEGRVFDVSWPLGDAPADGRTRGVAAVAGAGTTAARRDGAFADFVPAPAFIRDHDGRYLWANHAYAHRYGTTPENVIGKTVHELHSPAAATQFLALDQDVLTRGKPLRHTFTYQRDDGGSGQAAGHRFPFREGAQTHVAGIYVDITDCTRAVNQRREAEENLRALRDHSGLPCALLSAGGRIQQASTAAAELLQTRLSDLVGRRADTLLAPLPELDGLHHRWHDLISRRSRRVQTSAVFVDARGAQRRARLHLTTVGRSSARAASVWAVVTHQGLAHEPQPPLTASQLRILSLLAGGRSNGEIATSLRLSRQTVDYHLSRLRALLGATTRPALVARAYVLGILAPQTWPPRSATATHPQSYA</sequence>
<dbReference type="PANTHER" id="PTHR44757:SF2">
    <property type="entry name" value="BIOFILM ARCHITECTURE MAINTENANCE PROTEIN MBAA"/>
    <property type="match status" value="1"/>
</dbReference>
<dbReference type="PANTHER" id="PTHR44757">
    <property type="entry name" value="DIGUANYLATE CYCLASE DGCP"/>
    <property type="match status" value="1"/>
</dbReference>
<feature type="domain" description="PAS" evidence="2">
    <location>
        <begin position="112"/>
        <end position="171"/>
    </location>
</feature>
<dbReference type="PROSITE" id="PS50043">
    <property type="entry name" value="HTH_LUXR_2"/>
    <property type="match status" value="1"/>
</dbReference>
<dbReference type="PRINTS" id="PR00038">
    <property type="entry name" value="HTHLUXR"/>
</dbReference>
<feature type="domain" description="HTH luxR-type" evidence="1">
    <location>
        <begin position="343"/>
        <end position="408"/>
    </location>
</feature>
<evidence type="ECO:0000313" key="3">
    <source>
        <dbReference type="EMBL" id="TBO56660.1"/>
    </source>
</evidence>
<protein>
    <submittedName>
        <fullName evidence="3">Helix-turn-helix transcriptional regulator</fullName>
    </submittedName>
</protein>
<dbReference type="InterPro" id="IPR013656">
    <property type="entry name" value="PAS_4"/>
</dbReference>
<dbReference type="Pfam" id="PF13188">
    <property type="entry name" value="PAS_8"/>
    <property type="match status" value="1"/>
</dbReference>
<dbReference type="EMBL" id="SIXH01000310">
    <property type="protein sequence ID" value="TBO56660.1"/>
    <property type="molecule type" value="Genomic_DNA"/>
</dbReference>
<dbReference type="CDD" id="cd06170">
    <property type="entry name" value="LuxR_C_like"/>
    <property type="match status" value="1"/>
</dbReference>
<dbReference type="RefSeq" id="WP_131125170.1">
    <property type="nucleotide sequence ID" value="NZ_SIXH01000310.1"/>
</dbReference>
<dbReference type="GO" id="GO:0006355">
    <property type="term" value="P:regulation of DNA-templated transcription"/>
    <property type="evidence" value="ECO:0007669"/>
    <property type="project" value="InterPro"/>
</dbReference>
<dbReference type="InterPro" id="IPR035965">
    <property type="entry name" value="PAS-like_dom_sf"/>
</dbReference>
<dbReference type="AlphaFoldDB" id="A0A4Q9HRB3"/>
<reference evidence="3 4" key="1">
    <citation type="submission" date="2019-02" db="EMBL/GenBank/DDBJ databases">
        <title>Draft Genome Sequence of Streptomyces sp. AM-2504, identified by 16S rRNA comparative analysis as a Streptomyces Kasugaensis strain.</title>
        <authorList>
            <person name="Napolioni V."/>
            <person name="Giuliodori A.M."/>
            <person name="Spurio R."/>
            <person name="Fabbretti A."/>
        </authorList>
    </citation>
    <scope>NUCLEOTIDE SEQUENCE [LARGE SCALE GENOMIC DNA]</scope>
    <source>
        <strain evidence="3 4">AM-2504</strain>
    </source>
</reference>
<dbReference type="GO" id="GO:0003677">
    <property type="term" value="F:DNA binding"/>
    <property type="evidence" value="ECO:0007669"/>
    <property type="project" value="InterPro"/>
</dbReference>